<dbReference type="InterPro" id="IPR007712">
    <property type="entry name" value="RelE/ParE_toxin"/>
</dbReference>
<dbReference type="Proteomes" id="UP000252086">
    <property type="component" value="Unassembled WGS sequence"/>
</dbReference>
<dbReference type="PANTHER" id="PTHR33755">
    <property type="entry name" value="TOXIN PARE1-RELATED"/>
    <property type="match status" value="1"/>
</dbReference>
<dbReference type="InterPro" id="IPR035093">
    <property type="entry name" value="RelE/ParE_toxin_dom_sf"/>
</dbReference>
<name>A0A366D1S3_9GAMM</name>
<dbReference type="PIRSF" id="PIRSF029218">
    <property type="entry name" value="ParE"/>
    <property type="match status" value="1"/>
</dbReference>
<dbReference type="InterPro" id="IPR028344">
    <property type="entry name" value="ParE1/4"/>
</dbReference>
<evidence type="ECO:0000256" key="2">
    <source>
        <dbReference type="ARBA" id="ARBA00022649"/>
    </source>
</evidence>
<comment type="caution">
    <text evidence="4">The sequence shown here is derived from an EMBL/GenBank/DDBJ whole genome shotgun (WGS) entry which is preliminary data.</text>
</comment>
<keyword evidence="5" id="KW-1185">Reference proteome</keyword>
<dbReference type="Pfam" id="PF05016">
    <property type="entry name" value="ParE_toxin"/>
    <property type="match status" value="1"/>
</dbReference>
<evidence type="ECO:0000313" key="5">
    <source>
        <dbReference type="Proteomes" id="UP000252086"/>
    </source>
</evidence>
<dbReference type="AlphaFoldDB" id="A0A366D1S3"/>
<dbReference type="InterPro" id="IPR051803">
    <property type="entry name" value="TA_system_RelE-like_toxin"/>
</dbReference>
<evidence type="ECO:0000256" key="1">
    <source>
        <dbReference type="ARBA" id="ARBA00006226"/>
    </source>
</evidence>
<organism evidence="4 5">
    <name type="scientific">Marinomonas aquiplantarum</name>
    <dbReference type="NCBI Taxonomy" id="491951"/>
    <lineage>
        <taxon>Bacteria</taxon>
        <taxon>Pseudomonadati</taxon>
        <taxon>Pseudomonadota</taxon>
        <taxon>Gammaproteobacteria</taxon>
        <taxon>Oceanospirillales</taxon>
        <taxon>Oceanospirillaceae</taxon>
        <taxon>Marinomonas</taxon>
    </lineage>
</organism>
<evidence type="ECO:0000313" key="4">
    <source>
        <dbReference type="EMBL" id="RBO83449.1"/>
    </source>
</evidence>
<accession>A0A366D1S3</accession>
<sequence>MADKYTYSKLAEQDLIDIYLYTAQTWGRKQADVYSAGIEQSINRLADSPNIGRACNEIKTSYRRFEHKYHTIFYRQRQTGILIVRILHESMDIRHHISG</sequence>
<gene>
    <name evidence="4" type="ORF">DFP76_104268</name>
</gene>
<reference evidence="4 5" key="1">
    <citation type="submission" date="2018-06" db="EMBL/GenBank/DDBJ databases">
        <title>Genomic Encyclopedia of Type Strains, Phase III (KMG-III): the genomes of soil and plant-associated and newly described type strains.</title>
        <authorList>
            <person name="Whitman W."/>
        </authorList>
    </citation>
    <scope>NUCLEOTIDE SEQUENCE [LARGE SCALE GENOMIC DNA]</scope>
    <source>
        <strain evidence="4 5">CECT 7732</strain>
    </source>
</reference>
<proteinExistence type="inferred from homology"/>
<dbReference type="Gene3D" id="3.30.2310.20">
    <property type="entry name" value="RelE-like"/>
    <property type="match status" value="1"/>
</dbReference>
<evidence type="ECO:0000256" key="3">
    <source>
        <dbReference type="PIRNR" id="PIRNR029218"/>
    </source>
</evidence>
<protein>
    <recommendedName>
        <fullName evidence="3">Toxin</fullName>
    </recommendedName>
</protein>
<dbReference type="RefSeq" id="WP_113874400.1">
    <property type="nucleotide sequence ID" value="NZ_QNRF01000004.1"/>
</dbReference>
<dbReference type="PANTHER" id="PTHR33755:SF9">
    <property type="entry name" value="TOXIN PARE1"/>
    <property type="match status" value="1"/>
</dbReference>
<keyword evidence="2" id="KW-1277">Toxin-antitoxin system</keyword>
<comment type="similarity">
    <text evidence="1 3">Belongs to the RelE toxin family.</text>
</comment>
<dbReference type="EMBL" id="QNRF01000004">
    <property type="protein sequence ID" value="RBO83449.1"/>
    <property type="molecule type" value="Genomic_DNA"/>
</dbReference>
<dbReference type="OrthoDB" id="516834at2"/>